<evidence type="ECO:0000256" key="2">
    <source>
        <dbReference type="ARBA" id="ARBA00022723"/>
    </source>
</evidence>
<dbReference type="InterPro" id="IPR008906">
    <property type="entry name" value="HATC_C_dom"/>
</dbReference>
<evidence type="ECO:0000313" key="9">
    <source>
        <dbReference type="Proteomes" id="UP000192578"/>
    </source>
</evidence>
<dbReference type="InterPro" id="IPR012337">
    <property type="entry name" value="RNaseH-like_sf"/>
</dbReference>
<protein>
    <recommendedName>
        <fullName evidence="7">HAT C-terminal dimerisation domain-containing protein</fullName>
    </recommendedName>
</protein>
<proteinExistence type="predicted"/>
<organism evidence="8 9">
    <name type="scientific">Hypsibius exemplaris</name>
    <name type="common">Freshwater tardigrade</name>
    <dbReference type="NCBI Taxonomy" id="2072580"/>
    <lineage>
        <taxon>Eukaryota</taxon>
        <taxon>Metazoa</taxon>
        <taxon>Ecdysozoa</taxon>
        <taxon>Tardigrada</taxon>
        <taxon>Eutardigrada</taxon>
        <taxon>Parachela</taxon>
        <taxon>Hypsibioidea</taxon>
        <taxon>Hypsibiidae</taxon>
        <taxon>Hypsibius</taxon>
    </lineage>
</organism>
<comment type="caution">
    <text evidence="8">The sequence shown here is derived from an EMBL/GenBank/DDBJ whole genome shotgun (WGS) entry which is preliminary data.</text>
</comment>
<dbReference type="GO" id="GO:0008270">
    <property type="term" value="F:zinc ion binding"/>
    <property type="evidence" value="ECO:0007669"/>
    <property type="project" value="UniProtKB-KW"/>
</dbReference>
<evidence type="ECO:0000256" key="4">
    <source>
        <dbReference type="ARBA" id="ARBA00022833"/>
    </source>
</evidence>
<feature type="region of interest" description="Disordered" evidence="6">
    <location>
        <begin position="1"/>
        <end position="60"/>
    </location>
</feature>
<dbReference type="Pfam" id="PF05699">
    <property type="entry name" value="Dimer_Tnp_hAT"/>
    <property type="match status" value="1"/>
</dbReference>
<reference evidence="9" key="1">
    <citation type="submission" date="2017-01" db="EMBL/GenBank/DDBJ databases">
        <title>Comparative genomics of anhydrobiosis in the tardigrade Hypsibius dujardini.</title>
        <authorList>
            <person name="Yoshida Y."/>
            <person name="Koutsovoulos G."/>
            <person name="Laetsch D."/>
            <person name="Stevens L."/>
            <person name="Kumar S."/>
            <person name="Horikawa D."/>
            <person name="Ishino K."/>
            <person name="Komine S."/>
            <person name="Tomita M."/>
            <person name="Blaxter M."/>
            <person name="Arakawa K."/>
        </authorList>
    </citation>
    <scope>NUCLEOTIDE SEQUENCE [LARGE SCALE GENOMIC DNA]</scope>
    <source>
        <strain evidence="9">Z151</strain>
    </source>
</reference>
<dbReference type="AlphaFoldDB" id="A0A1W0X9X6"/>
<evidence type="ECO:0000256" key="3">
    <source>
        <dbReference type="ARBA" id="ARBA00022771"/>
    </source>
</evidence>
<keyword evidence="3" id="KW-0863">Zinc-finger</keyword>
<sequence length="736" mass="82488">MVNIGEITVNRKKPAPDAILISDEEEGESGTGHATTSNSRESAPSPCQNPAASCTKKPAASGRKAESSIWDFSCFDEQLNKSFCLEEYCGFSISARNTGNAVAHLRTKNHAHLWERFSAREAARVKEKEQKKPKPSLVQPTVLEAAKNPFMPIDKRYKEIIAAVALCVASSGMALNVVRQPDFHNLMRTLNPRTPLPGYTAVASQIKIIHSKLANAMTEKLFNARRVSFTTDVWTKRGMTASFLGLTDRFSPKDVKQPTQKIAVACRQFPSPHTAEAVYSLVQTTMTEFAIPRERVSAFVINNGSNMVCAFKNYVESPKNLFDYFNHEDALKQLESEIGEAFMADGYEAIDEDDHEIIRELAEFEQFERPMDLLFTNYKRHACLIHLLQCTVRIVEKPSALQPVLNKARKLVTTFNMSAAATEELLKQGGIKLVSDVKTRWNPTLLMLKRLIKLKKPVDLIVISKEMKGGLTVDEWKILSAVTHLLDIFDQVTRSWSGDDESTLHKVCPQLKRIFHHLRDLKDPAKKLDLEKESDAVTLSALLNQMAWDMEEDLQTRFGYIIDNRHPNYDPIYIAAVLLHPSLRQGLSASDLIDGRKGLLHYHSLWNKPRKSSSQFGSFIAAIPETAPTDRSIPVLKSALDFEIDLYMANSIFADDFGYDDDPANFWRGNVGFFPLLSPLALDILAIPASSAPSERLFSTAGFDTAGRRNRLTGLNLERHVLIQKNRSLLNGVSLI</sequence>
<keyword evidence="5" id="KW-0539">Nucleus</keyword>
<evidence type="ECO:0000259" key="7">
    <source>
        <dbReference type="Pfam" id="PF05699"/>
    </source>
</evidence>
<evidence type="ECO:0000256" key="1">
    <source>
        <dbReference type="ARBA" id="ARBA00004123"/>
    </source>
</evidence>
<gene>
    <name evidence="8" type="ORF">BV898_02155</name>
</gene>
<dbReference type="PANTHER" id="PTHR46481">
    <property type="entry name" value="ZINC FINGER BED DOMAIN-CONTAINING PROTEIN 4"/>
    <property type="match status" value="1"/>
</dbReference>
<dbReference type="OrthoDB" id="10057873at2759"/>
<dbReference type="GO" id="GO:0005634">
    <property type="term" value="C:nucleus"/>
    <property type="evidence" value="ECO:0007669"/>
    <property type="project" value="UniProtKB-SubCell"/>
</dbReference>
<dbReference type="EMBL" id="MTYJ01000008">
    <property type="protein sequence ID" value="OQV24208.1"/>
    <property type="molecule type" value="Genomic_DNA"/>
</dbReference>
<dbReference type="PANTHER" id="PTHR46481:SF10">
    <property type="entry name" value="ZINC FINGER BED DOMAIN-CONTAINING PROTEIN 39"/>
    <property type="match status" value="1"/>
</dbReference>
<comment type="subcellular location">
    <subcellularLocation>
        <location evidence="1">Nucleus</location>
    </subcellularLocation>
</comment>
<accession>A0A1W0X9X6</accession>
<keyword evidence="2" id="KW-0479">Metal-binding</keyword>
<dbReference type="Proteomes" id="UP000192578">
    <property type="component" value="Unassembled WGS sequence"/>
</dbReference>
<name>A0A1W0X9X6_HYPEX</name>
<keyword evidence="9" id="KW-1185">Reference proteome</keyword>
<evidence type="ECO:0000256" key="6">
    <source>
        <dbReference type="SAM" id="MobiDB-lite"/>
    </source>
</evidence>
<evidence type="ECO:0000256" key="5">
    <source>
        <dbReference type="ARBA" id="ARBA00023242"/>
    </source>
</evidence>
<dbReference type="SUPFAM" id="SSF53098">
    <property type="entry name" value="Ribonuclease H-like"/>
    <property type="match status" value="1"/>
</dbReference>
<feature type="compositionally biased region" description="Polar residues" evidence="6">
    <location>
        <begin position="32"/>
        <end position="52"/>
    </location>
</feature>
<evidence type="ECO:0000313" key="8">
    <source>
        <dbReference type="EMBL" id="OQV24208.1"/>
    </source>
</evidence>
<feature type="domain" description="HAT C-terminal dimerisation" evidence="7">
    <location>
        <begin position="643"/>
        <end position="726"/>
    </location>
</feature>
<dbReference type="InterPro" id="IPR052035">
    <property type="entry name" value="ZnF_BED_domain_contain"/>
</dbReference>
<keyword evidence="4" id="KW-0862">Zinc</keyword>
<dbReference type="GO" id="GO:0046983">
    <property type="term" value="F:protein dimerization activity"/>
    <property type="evidence" value="ECO:0007669"/>
    <property type="project" value="InterPro"/>
</dbReference>